<organism evidence="4 5">
    <name type="scientific">Candidatus Merdimorpha stercoravium</name>
    <dbReference type="NCBI Taxonomy" id="2840863"/>
    <lineage>
        <taxon>Bacteria</taxon>
        <taxon>Pseudomonadati</taxon>
        <taxon>Bacteroidota</taxon>
        <taxon>Flavobacteriia</taxon>
        <taxon>Flavobacteriales</taxon>
        <taxon>Candidatus Merdimorpha</taxon>
    </lineage>
</organism>
<dbReference type="InterPro" id="IPR002915">
    <property type="entry name" value="DeoC/FbaB/LacD_aldolase"/>
</dbReference>
<dbReference type="SMART" id="SM01133">
    <property type="entry name" value="DeoC"/>
    <property type="match status" value="1"/>
</dbReference>
<dbReference type="Pfam" id="PF01791">
    <property type="entry name" value="DeoC"/>
    <property type="match status" value="1"/>
</dbReference>
<dbReference type="GO" id="GO:0009264">
    <property type="term" value="P:deoxyribonucleotide catabolic process"/>
    <property type="evidence" value="ECO:0007669"/>
    <property type="project" value="UniProtKB-UniRule"/>
</dbReference>
<dbReference type="InterPro" id="IPR013785">
    <property type="entry name" value="Aldolase_TIM"/>
</dbReference>
<dbReference type="PANTHER" id="PTHR10889">
    <property type="entry name" value="DEOXYRIBOSE-PHOSPHATE ALDOLASE"/>
    <property type="match status" value="1"/>
</dbReference>
<keyword evidence="2" id="KW-0704">Schiff base</keyword>
<dbReference type="Proteomes" id="UP000824161">
    <property type="component" value="Unassembled WGS sequence"/>
</dbReference>
<evidence type="ECO:0000313" key="4">
    <source>
        <dbReference type="EMBL" id="HIT98515.1"/>
    </source>
</evidence>
<gene>
    <name evidence="4" type="primary">deoC</name>
    <name evidence="4" type="ORF">IAC44_06735</name>
</gene>
<reference evidence="4" key="1">
    <citation type="submission" date="2020-10" db="EMBL/GenBank/DDBJ databases">
        <authorList>
            <person name="Gilroy R."/>
        </authorList>
    </citation>
    <scope>NUCLEOTIDE SEQUENCE</scope>
    <source>
        <strain evidence="4">1383</strain>
    </source>
</reference>
<evidence type="ECO:0000256" key="3">
    <source>
        <dbReference type="NCBIfam" id="TIGR00126"/>
    </source>
</evidence>
<dbReference type="Gene3D" id="3.20.20.70">
    <property type="entry name" value="Aldolase class I"/>
    <property type="match status" value="1"/>
</dbReference>
<sequence>MTDIRQYLDSTYLETPATAGITPEEYREKARKYIQEAIDEHFKLIMIRPDQVAVARRMIDESRSEVLVGTVIGFPEGTYSTEEKLAEARRALADGADELDFVADYPMYKRGKVEYVAQQVYVCTDLVLQAGKTAKWILETAALRPDEIEGLSELIRDTVLDNFGEEAAPRVFLKTSTGFFKPADGRPGGATPEAVRILVEAGAPLPVKAAGGVRDLSAAEQMIALGVTRIGTSSARKLVQGEAPSAQY</sequence>
<evidence type="ECO:0000256" key="1">
    <source>
        <dbReference type="ARBA" id="ARBA00022490"/>
    </source>
</evidence>
<dbReference type="NCBIfam" id="TIGR00126">
    <property type="entry name" value="deoC"/>
    <property type="match status" value="1"/>
</dbReference>
<proteinExistence type="predicted"/>
<accession>A0A9D1HAA0</accession>
<dbReference type="GO" id="GO:0004139">
    <property type="term" value="F:deoxyribose-phosphate aldolase activity"/>
    <property type="evidence" value="ECO:0007669"/>
    <property type="project" value="UniProtKB-UniRule"/>
</dbReference>
<dbReference type="PANTHER" id="PTHR10889:SF1">
    <property type="entry name" value="DEOXYRIBOSE-PHOSPHATE ALDOLASE"/>
    <property type="match status" value="1"/>
</dbReference>
<dbReference type="EMBL" id="DVLY01000170">
    <property type="protein sequence ID" value="HIT98515.1"/>
    <property type="molecule type" value="Genomic_DNA"/>
</dbReference>
<dbReference type="GO" id="GO:0005737">
    <property type="term" value="C:cytoplasm"/>
    <property type="evidence" value="ECO:0007669"/>
    <property type="project" value="InterPro"/>
</dbReference>
<protein>
    <recommendedName>
        <fullName evidence="3">Deoxyribose-phosphate aldolase</fullName>
        <ecNumber evidence="3">4.1.2.4</ecNumber>
    </recommendedName>
</protein>
<name>A0A9D1HAA0_9FLAO</name>
<evidence type="ECO:0000256" key="2">
    <source>
        <dbReference type="ARBA" id="ARBA00023270"/>
    </source>
</evidence>
<comment type="caution">
    <text evidence="4">The sequence shown here is derived from an EMBL/GenBank/DDBJ whole genome shotgun (WGS) entry which is preliminary data.</text>
</comment>
<dbReference type="GO" id="GO:0016052">
    <property type="term" value="P:carbohydrate catabolic process"/>
    <property type="evidence" value="ECO:0007669"/>
    <property type="project" value="TreeGrafter"/>
</dbReference>
<dbReference type="EC" id="4.1.2.4" evidence="3"/>
<dbReference type="InterPro" id="IPR011343">
    <property type="entry name" value="DeoC"/>
</dbReference>
<dbReference type="PIRSF" id="PIRSF001357">
    <property type="entry name" value="DeoC"/>
    <property type="match status" value="1"/>
</dbReference>
<keyword evidence="4" id="KW-0456">Lyase</keyword>
<keyword evidence="1" id="KW-0963">Cytoplasm</keyword>
<dbReference type="AlphaFoldDB" id="A0A9D1HAA0"/>
<evidence type="ECO:0000313" key="5">
    <source>
        <dbReference type="Proteomes" id="UP000824161"/>
    </source>
</evidence>
<reference evidence="4" key="2">
    <citation type="journal article" date="2021" name="PeerJ">
        <title>Extensive microbial diversity within the chicken gut microbiome revealed by metagenomics and culture.</title>
        <authorList>
            <person name="Gilroy R."/>
            <person name="Ravi A."/>
            <person name="Getino M."/>
            <person name="Pursley I."/>
            <person name="Horton D.L."/>
            <person name="Alikhan N.F."/>
            <person name="Baker D."/>
            <person name="Gharbi K."/>
            <person name="Hall N."/>
            <person name="Watson M."/>
            <person name="Adriaenssens E.M."/>
            <person name="Foster-Nyarko E."/>
            <person name="Jarju S."/>
            <person name="Secka A."/>
            <person name="Antonio M."/>
            <person name="Oren A."/>
            <person name="Chaudhuri R.R."/>
            <person name="La Ragione R."/>
            <person name="Hildebrand F."/>
            <person name="Pallen M.J."/>
        </authorList>
    </citation>
    <scope>NUCLEOTIDE SEQUENCE</scope>
    <source>
        <strain evidence="4">1383</strain>
    </source>
</reference>
<dbReference type="SUPFAM" id="SSF51569">
    <property type="entry name" value="Aldolase"/>
    <property type="match status" value="1"/>
</dbReference>